<dbReference type="PANTHER" id="PTHR31006:SF8">
    <property type="entry name" value="F-BOX DOMAIN-CONTAINING PROTEIN-RELATED"/>
    <property type="match status" value="1"/>
</dbReference>
<name>G0P7Z9_CAEBE</name>
<organism evidence="4">
    <name type="scientific">Caenorhabditis brenneri</name>
    <name type="common">Nematode worm</name>
    <dbReference type="NCBI Taxonomy" id="135651"/>
    <lineage>
        <taxon>Eukaryota</taxon>
        <taxon>Metazoa</taxon>
        <taxon>Ecdysozoa</taxon>
        <taxon>Nematoda</taxon>
        <taxon>Chromadorea</taxon>
        <taxon>Rhabditida</taxon>
        <taxon>Rhabditina</taxon>
        <taxon>Rhabditomorpha</taxon>
        <taxon>Rhabditoidea</taxon>
        <taxon>Rhabditidae</taxon>
        <taxon>Peloderinae</taxon>
        <taxon>Caenorhabditis</taxon>
    </lineage>
</organism>
<dbReference type="InterPro" id="IPR001810">
    <property type="entry name" value="F-box_dom"/>
</dbReference>
<dbReference type="HOGENOM" id="CLU_301322_0_0_1"/>
<dbReference type="OrthoDB" id="10570146at2759"/>
<dbReference type="AlphaFoldDB" id="G0P7Z9"/>
<dbReference type="EMBL" id="GL380124">
    <property type="protein sequence ID" value="EGT47409.1"/>
    <property type="molecule type" value="Genomic_DNA"/>
</dbReference>
<dbReference type="Proteomes" id="UP000008068">
    <property type="component" value="Unassembled WGS sequence"/>
</dbReference>
<proteinExistence type="predicted"/>
<dbReference type="Pfam" id="PF00646">
    <property type="entry name" value="F-box"/>
    <property type="match status" value="1"/>
</dbReference>
<feature type="domain" description="F-box" evidence="2">
    <location>
        <begin position="660"/>
        <end position="700"/>
    </location>
</feature>
<feature type="domain" description="F-box" evidence="2">
    <location>
        <begin position="6"/>
        <end position="46"/>
    </location>
</feature>
<evidence type="ECO:0000256" key="1">
    <source>
        <dbReference type="SAM" id="Phobius"/>
    </source>
</evidence>
<evidence type="ECO:0000259" key="2">
    <source>
        <dbReference type="SMART" id="SM00256"/>
    </source>
</evidence>
<dbReference type="InParanoid" id="G0P7Z9"/>
<protein>
    <recommendedName>
        <fullName evidence="2">F-box domain-containing protein</fullName>
    </recommendedName>
</protein>
<keyword evidence="4" id="KW-1185">Reference proteome</keyword>
<dbReference type="eggNOG" id="ENOG502TJFC">
    <property type="taxonomic scope" value="Eukaryota"/>
</dbReference>
<sequence>MSWQKLTVELKVKIVELLDYESRCNIKLCSKDDKEVVDLAQLVAKRLEIFEVRSEMSQGKTTVRLKLDGFTIWFTGREDVTRVDRGWNGEIIEEYSETVQQNRHYLVRDFMERLCLHGLSEVDTFEVDDVDFPPPEHWEIICDNLLFPYATIEVYVLWLQKIKEFSQKFKRLEVGDVFGRNPESQGLFTGIQASESLKVDHTIEMTDDELDQLEAQDIKIFSMNLTWNAVRRRLERFLKCGKKDEELDIYFQLPESFSAKEMLFPKNLVLKAKSEYEELGEYNGDILGGFENIHGVQDPREIDCRNYGHAARIFCKVHQKPIVTEFKICNLRLCSKADKETVDSTKPSARILRMTEFLSAMAEGKTSIRLDIDTFTIWFTGRENLTRIERGWNEYVDEDLSETKQKNRHELVGEFMGRLSQRGFMKADTVEIDTINFPVLETWNIKCDNLKIDRIFHEHYPGWLRKFIKLGTKYKTFVSNSWADDEEISTLLASMKVSESMKIEYDQDFTDDQLDEIEAIDLKIRSPNYTPEGVQKRLMKFLKYGKKDDELELYAPIDEDTELREEFIPKNLVVKTIRVDEEFNEFVLHLVSGFENVHGIQAPREIHCVQLGDMFLDFIYKSFLSFFIVFYVNFHFFVISKFPYLRKMTNKKKLEWSDGFPDDVKKEIVSFLDYESRCHLKLCSKSDYDLVNSTKFVANKLEFHETLSEFVDDKTIIRIDIDTFTIWFSGKENLTRIDRGWNGEIIEEFSKTVQRNRYELIEEFLNRYSYKGLIKAVNVTVDSLKLLPHWKFEFQRLSLCDVKHYRVWLQNLAPNLKKLQVGGDGIREEMSRLKVSESLNLYNCPDIQDEDLEGVTATDIRVYKAKLSEKWVKKMLEHHLTNGTRTDVFEVVLDAISNDTTFKPFNYIPDELICRRDQRPDTEYTENAFYGKIYGGFKNINGVQDRRRLSIIPNSPSFSIRCEVYKSPEGSYEMDPIYEGIEEQDYRRASLY</sequence>
<dbReference type="PANTHER" id="PTHR31006">
    <property type="entry name" value="F-BOX DOMAIN-CONTAINING PROTEIN-RELATED-RELATED"/>
    <property type="match status" value="1"/>
</dbReference>
<dbReference type="InterPro" id="IPR042317">
    <property type="entry name" value="She-1-like"/>
</dbReference>
<accession>G0P7Z9</accession>
<keyword evidence="1" id="KW-0472">Membrane</keyword>
<keyword evidence="1" id="KW-1133">Transmembrane helix</keyword>
<reference evidence="4" key="1">
    <citation type="submission" date="2011-07" db="EMBL/GenBank/DDBJ databases">
        <authorList>
            <consortium name="Caenorhabditis brenneri Sequencing and Analysis Consortium"/>
            <person name="Wilson R.K."/>
        </authorList>
    </citation>
    <scope>NUCLEOTIDE SEQUENCE [LARGE SCALE GENOMIC DNA]</scope>
    <source>
        <strain evidence="4">PB2801</strain>
    </source>
</reference>
<gene>
    <name evidence="3" type="ORF">CAEBREN_06486</name>
</gene>
<evidence type="ECO:0000313" key="3">
    <source>
        <dbReference type="EMBL" id="EGT47409.1"/>
    </source>
</evidence>
<keyword evidence="1" id="KW-0812">Transmembrane</keyword>
<evidence type="ECO:0000313" key="4">
    <source>
        <dbReference type="Proteomes" id="UP000008068"/>
    </source>
</evidence>
<dbReference type="SMART" id="SM00256">
    <property type="entry name" value="FBOX"/>
    <property type="match status" value="2"/>
</dbReference>
<feature type="transmembrane region" description="Helical" evidence="1">
    <location>
        <begin position="623"/>
        <end position="644"/>
    </location>
</feature>